<dbReference type="PANTHER" id="PTHR37318">
    <property type="entry name" value="BSL7504 PROTEIN"/>
    <property type="match status" value="1"/>
</dbReference>
<sequence>MKRPAPALDVVLLEPKRLQICGALGVVDEVEFATLRDLLGVADSVMSKHLKTLDEAGYVSTSKQKADTGRPRTWIKLTSKGRSAFLGHVAELRRLAQDVAAPTS</sequence>
<dbReference type="AlphaFoldDB" id="A0A935CEK0"/>
<dbReference type="Proteomes" id="UP000718281">
    <property type="component" value="Unassembled WGS sequence"/>
</dbReference>
<evidence type="ECO:0000313" key="3">
    <source>
        <dbReference type="Proteomes" id="UP000718281"/>
    </source>
</evidence>
<accession>A0A935CEK0</accession>
<dbReference type="EMBL" id="JADIXZ010000003">
    <property type="protein sequence ID" value="MBK6300066.1"/>
    <property type="molecule type" value="Genomic_DNA"/>
</dbReference>
<dbReference type="Pfam" id="PF13601">
    <property type="entry name" value="HTH_34"/>
    <property type="match status" value="1"/>
</dbReference>
<evidence type="ECO:0000313" key="2">
    <source>
        <dbReference type="EMBL" id="MBK6300066.1"/>
    </source>
</evidence>
<dbReference type="PANTHER" id="PTHR37318:SF1">
    <property type="entry name" value="BSL7504 PROTEIN"/>
    <property type="match status" value="1"/>
</dbReference>
<comment type="caution">
    <text evidence="2">The sequence shown here is derived from an EMBL/GenBank/DDBJ whole genome shotgun (WGS) entry which is preliminary data.</text>
</comment>
<feature type="domain" description="Winged helix DNA-binding" evidence="1">
    <location>
        <begin position="17"/>
        <end position="95"/>
    </location>
</feature>
<dbReference type="InterPro" id="IPR027395">
    <property type="entry name" value="WH_DNA-bd_dom"/>
</dbReference>
<dbReference type="Gene3D" id="1.10.10.10">
    <property type="entry name" value="Winged helix-like DNA-binding domain superfamily/Winged helix DNA-binding domain"/>
    <property type="match status" value="1"/>
</dbReference>
<organism evidence="2 3">
    <name type="scientific">Candidatus Phosphoribacter hodrii</name>
    <dbReference type="NCBI Taxonomy" id="2953743"/>
    <lineage>
        <taxon>Bacteria</taxon>
        <taxon>Bacillati</taxon>
        <taxon>Actinomycetota</taxon>
        <taxon>Actinomycetes</taxon>
        <taxon>Micrococcales</taxon>
        <taxon>Dermatophilaceae</taxon>
        <taxon>Candidatus Phosphoribacter</taxon>
    </lineage>
</organism>
<protein>
    <submittedName>
        <fullName evidence="2">Transcriptional regulator</fullName>
    </submittedName>
</protein>
<name>A0A935CEK0_9MICO</name>
<dbReference type="InterPro" id="IPR036388">
    <property type="entry name" value="WH-like_DNA-bd_sf"/>
</dbReference>
<gene>
    <name evidence="2" type="ORF">IPF40_03085</name>
</gene>
<reference evidence="2 3" key="1">
    <citation type="submission" date="2020-10" db="EMBL/GenBank/DDBJ databases">
        <title>Connecting structure to function with the recovery of over 1000 high-quality activated sludge metagenome-assembled genomes encoding full-length rRNA genes using long-read sequencing.</title>
        <authorList>
            <person name="Singleton C.M."/>
            <person name="Petriglieri F."/>
            <person name="Kristensen J.M."/>
            <person name="Kirkegaard R.H."/>
            <person name="Michaelsen T.Y."/>
            <person name="Andersen M.H."/>
            <person name="Karst S.M."/>
            <person name="Dueholm M.S."/>
            <person name="Nielsen P.H."/>
            <person name="Albertsen M."/>
        </authorList>
    </citation>
    <scope>NUCLEOTIDE SEQUENCE [LARGE SCALE GENOMIC DNA]</scope>
    <source>
        <strain evidence="2">AalE_18-Q3-R2-46_BAT3C.188</strain>
    </source>
</reference>
<dbReference type="InterPro" id="IPR036390">
    <property type="entry name" value="WH_DNA-bd_sf"/>
</dbReference>
<dbReference type="SUPFAM" id="SSF46785">
    <property type="entry name" value="Winged helix' DNA-binding domain"/>
    <property type="match status" value="1"/>
</dbReference>
<proteinExistence type="predicted"/>
<evidence type="ECO:0000259" key="1">
    <source>
        <dbReference type="Pfam" id="PF13601"/>
    </source>
</evidence>